<dbReference type="PANTHER" id="PTHR24408:SF58">
    <property type="entry name" value="TRANSCRIPTION FACTOR (TFIIIA), PUTATIVE (AFU_ORTHOLOGUE AFUA_1G05150)-RELATED"/>
    <property type="match status" value="1"/>
</dbReference>
<keyword evidence="2" id="KW-0479">Metal-binding</keyword>
<dbReference type="EMBL" id="LJIJ01001327">
    <property type="protein sequence ID" value="ODM92105.1"/>
    <property type="molecule type" value="Genomic_DNA"/>
</dbReference>
<dbReference type="FunFam" id="3.30.160.60:FF:000624">
    <property type="entry name" value="zinc finger protein 697"/>
    <property type="match status" value="1"/>
</dbReference>
<evidence type="ECO:0000256" key="6">
    <source>
        <dbReference type="ARBA" id="ARBA00023015"/>
    </source>
</evidence>
<comment type="subcellular location">
    <subcellularLocation>
        <location evidence="1">Nucleus</location>
    </subcellularLocation>
</comment>
<dbReference type="SMART" id="SM00355">
    <property type="entry name" value="ZnF_C2H2"/>
    <property type="match status" value="9"/>
</dbReference>
<accession>A0A1D2MGK6</accession>
<evidence type="ECO:0000313" key="13">
    <source>
        <dbReference type="EMBL" id="ODM92105.1"/>
    </source>
</evidence>
<keyword evidence="9" id="KW-0539">Nucleus</keyword>
<reference evidence="13 14" key="1">
    <citation type="journal article" date="2016" name="Genome Biol. Evol.">
        <title>Gene Family Evolution Reflects Adaptation to Soil Environmental Stressors in the Genome of the Collembolan Orchesella cincta.</title>
        <authorList>
            <person name="Faddeeva-Vakhrusheva A."/>
            <person name="Derks M.F."/>
            <person name="Anvar S.Y."/>
            <person name="Agamennone V."/>
            <person name="Suring W."/>
            <person name="Smit S."/>
            <person name="van Straalen N.M."/>
            <person name="Roelofs D."/>
        </authorList>
    </citation>
    <scope>NUCLEOTIDE SEQUENCE [LARGE SCALE GENOMIC DNA]</scope>
    <source>
        <tissue evidence="13">Mixed pool</tissue>
    </source>
</reference>
<dbReference type="GO" id="GO:0005634">
    <property type="term" value="C:nucleus"/>
    <property type="evidence" value="ECO:0007669"/>
    <property type="project" value="UniProtKB-SubCell"/>
</dbReference>
<evidence type="ECO:0000256" key="10">
    <source>
        <dbReference type="PROSITE-ProRule" id="PRU00042"/>
    </source>
</evidence>
<protein>
    <submittedName>
        <fullName evidence="13">Zinc finger and SCAN domain-containing protein 2</fullName>
    </submittedName>
</protein>
<feature type="domain" description="C2H2-type" evidence="12">
    <location>
        <begin position="502"/>
        <end position="529"/>
    </location>
</feature>
<dbReference type="OMA" id="HERIHFN"/>
<dbReference type="InterPro" id="IPR013087">
    <property type="entry name" value="Znf_C2H2_type"/>
</dbReference>
<dbReference type="Pfam" id="PF07707">
    <property type="entry name" value="BACK"/>
    <property type="match status" value="1"/>
</dbReference>
<keyword evidence="5" id="KW-0862">Zinc</keyword>
<dbReference type="InterPro" id="IPR011705">
    <property type="entry name" value="BACK"/>
</dbReference>
<keyword evidence="4 10" id="KW-0863">Zinc-finger</keyword>
<keyword evidence="6" id="KW-0805">Transcription regulation</keyword>
<dbReference type="PROSITE" id="PS00028">
    <property type="entry name" value="ZINC_FINGER_C2H2_1"/>
    <property type="match status" value="4"/>
</dbReference>
<evidence type="ECO:0000256" key="11">
    <source>
        <dbReference type="SAM" id="MobiDB-lite"/>
    </source>
</evidence>
<dbReference type="SUPFAM" id="SSF57667">
    <property type="entry name" value="beta-beta-alpha zinc fingers"/>
    <property type="match status" value="5"/>
</dbReference>
<dbReference type="FunFam" id="3.30.160.60:FF:000446">
    <property type="entry name" value="Zinc finger protein"/>
    <property type="match status" value="1"/>
</dbReference>
<keyword evidence="7" id="KW-0238">DNA-binding</keyword>
<dbReference type="STRING" id="48709.A0A1D2MGK6"/>
<evidence type="ECO:0000256" key="3">
    <source>
        <dbReference type="ARBA" id="ARBA00022737"/>
    </source>
</evidence>
<dbReference type="OrthoDB" id="6077919at2759"/>
<dbReference type="GO" id="GO:0000981">
    <property type="term" value="F:DNA-binding transcription factor activity, RNA polymerase II-specific"/>
    <property type="evidence" value="ECO:0007669"/>
    <property type="project" value="TreeGrafter"/>
</dbReference>
<dbReference type="Gene3D" id="1.25.40.420">
    <property type="match status" value="1"/>
</dbReference>
<dbReference type="PANTHER" id="PTHR24408">
    <property type="entry name" value="ZINC FINGER PROTEIN"/>
    <property type="match status" value="1"/>
</dbReference>
<dbReference type="PROSITE" id="PS50157">
    <property type="entry name" value="ZINC_FINGER_C2H2_2"/>
    <property type="match status" value="6"/>
</dbReference>
<gene>
    <name evidence="13" type="ORF">Ocin01_14573</name>
</gene>
<dbReference type="FunFam" id="3.30.160.60:FF:000322">
    <property type="entry name" value="GDNF-inducible zinc finger protein 1"/>
    <property type="match status" value="1"/>
</dbReference>
<organism evidence="13 14">
    <name type="scientific">Orchesella cincta</name>
    <name type="common">Springtail</name>
    <name type="synonym">Podura cincta</name>
    <dbReference type="NCBI Taxonomy" id="48709"/>
    <lineage>
        <taxon>Eukaryota</taxon>
        <taxon>Metazoa</taxon>
        <taxon>Ecdysozoa</taxon>
        <taxon>Arthropoda</taxon>
        <taxon>Hexapoda</taxon>
        <taxon>Collembola</taxon>
        <taxon>Entomobryomorpha</taxon>
        <taxon>Entomobryoidea</taxon>
        <taxon>Orchesellidae</taxon>
        <taxon>Orchesellinae</taxon>
        <taxon>Orchesella</taxon>
    </lineage>
</organism>
<dbReference type="AlphaFoldDB" id="A0A1D2MGK6"/>
<feature type="domain" description="C2H2-type" evidence="12">
    <location>
        <begin position="530"/>
        <end position="557"/>
    </location>
</feature>
<keyword evidence="3" id="KW-0677">Repeat</keyword>
<evidence type="ECO:0000313" key="14">
    <source>
        <dbReference type="Proteomes" id="UP000094527"/>
    </source>
</evidence>
<evidence type="ECO:0000256" key="8">
    <source>
        <dbReference type="ARBA" id="ARBA00023163"/>
    </source>
</evidence>
<feature type="domain" description="C2H2-type" evidence="12">
    <location>
        <begin position="649"/>
        <end position="676"/>
    </location>
</feature>
<evidence type="ECO:0000256" key="4">
    <source>
        <dbReference type="ARBA" id="ARBA00022771"/>
    </source>
</evidence>
<feature type="domain" description="C2H2-type" evidence="12">
    <location>
        <begin position="591"/>
        <end position="620"/>
    </location>
</feature>
<feature type="domain" description="C2H2-type" evidence="12">
    <location>
        <begin position="474"/>
        <end position="501"/>
    </location>
</feature>
<comment type="caution">
    <text evidence="13">The sequence shown here is derived from an EMBL/GenBank/DDBJ whole genome shotgun (WGS) entry which is preliminary data.</text>
</comment>
<dbReference type="GO" id="GO:0043565">
    <property type="term" value="F:sequence-specific DNA binding"/>
    <property type="evidence" value="ECO:0007669"/>
    <property type="project" value="TreeGrafter"/>
</dbReference>
<evidence type="ECO:0000256" key="1">
    <source>
        <dbReference type="ARBA" id="ARBA00004123"/>
    </source>
</evidence>
<evidence type="ECO:0000256" key="5">
    <source>
        <dbReference type="ARBA" id="ARBA00022833"/>
    </source>
</evidence>
<keyword evidence="8" id="KW-0804">Transcription</keyword>
<dbReference type="Pfam" id="PF00096">
    <property type="entry name" value="zf-C2H2"/>
    <property type="match status" value="1"/>
</dbReference>
<feature type="compositionally biased region" description="Low complexity" evidence="11">
    <location>
        <begin position="699"/>
        <end position="714"/>
    </location>
</feature>
<dbReference type="Proteomes" id="UP000094527">
    <property type="component" value="Unassembled WGS sequence"/>
</dbReference>
<feature type="domain" description="C2H2-type" evidence="12">
    <location>
        <begin position="621"/>
        <end position="648"/>
    </location>
</feature>
<keyword evidence="14" id="KW-1185">Reference proteome</keyword>
<feature type="region of interest" description="Disordered" evidence="11">
    <location>
        <begin position="662"/>
        <end position="714"/>
    </location>
</feature>
<name>A0A1D2MGK6_ORCCI</name>
<evidence type="ECO:0000256" key="2">
    <source>
        <dbReference type="ARBA" id="ARBA00022723"/>
    </source>
</evidence>
<proteinExistence type="predicted"/>
<dbReference type="GO" id="GO:0008270">
    <property type="term" value="F:zinc ion binding"/>
    <property type="evidence" value="ECO:0007669"/>
    <property type="project" value="UniProtKB-KW"/>
</dbReference>
<evidence type="ECO:0000256" key="7">
    <source>
        <dbReference type="ARBA" id="ARBA00023125"/>
    </source>
</evidence>
<evidence type="ECO:0000256" key="9">
    <source>
        <dbReference type="ARBA" id="ARBA00023242"/>
    </source>
</evidence>
<evidence type="ECO:0000259" key="12">
    <source>
        <dbReference type="PROSITE" id="PS50157"/>
    </source>
</evidence>
<dbReference type="Gene3D" id="3.30.160.60">
    <property type="entry name" value="Classic Zinc Finger"/>
    <property type="match status" value="6"/>
</dbReference>
<sequence>MNREVVALTGEPGAQLSAQQQLQQLQQGQVAQMLPGGTLISQPAAQAANPTQQLVNQIQGVQQQPQQLNNNPVEVTETARGTELLAFFKKFREREKYCDVVLHTEIGFTLEDKSKVTPASTLSGAAKHWARCNKYGEWICEKVLVLKTYCAQYLERFLDCENCLQMKEIGEKFNVQSLAKGATTFVQTHLAEVINHEVMMELSPKQVESFVTEKAWSIPQETAVKFMSRWVYHDQINRERDFKQLLLNMEWTTMDPNVIVEFIDQEPLFGTSERSFYYVLHSLAEKGIQVQKYEEIYQALQQRFGQEPDQPLGLNDNLLQMAFNSAMEGLQPPPNSVLGEKWGNENDPSSGRKKVRKLTLEQRRKKILAKIQRNRAIRKWVTVRLDRPRSWKLGENEIVADSSGDEECDPIQTDGSYRCHICPFFTKKVSRLEKHLASIHAHDVTYRCSECSFTCKWNREYFLHMKTHFDGPAYKCSNCEFSCNKIGTLIAHKIAHVDLKPYSCPECEFRSRTKSNLAVHLKTHNNEKPYRCGICGRNFASKNSLDQHSVGHNTDKTYACTQCPFSTKYLNHFTNHKKSHHLAGKKGRELYKCQDASCKYTTNKKSQLDSHMRSHAGVRPHVCGICGRRFLEKSHLVRHERIHFNERPFKCEECDYASTRRDKLKEHKSRHHGANASAKSPYKPRPHKGGSNKSGGSEQSQQQTTSTQQQQPAQQQQVQVQQQTVVYAKKSPASANQQQQQQIQAQQLQQQQLQQQQQQQEIVTTAGGEMEFILPQSLIPSSTDSSGTTTYAQISGASALDLQQLANAGVVQLRQFQTTSQSGPVVAPAVSSSPLDVQFVTSTGTARKSGKSRIILVQNKPDMQAGQTLTSGSMTVQDLQRLGLKLEDLQGQGIIGIQQGGTTRAIKLEDLTGGNVQVSQAVNNTQGAAQGMTSGVRIQHQGATMILDANQLQQLAQAAAAATGNSAFERGIPITISTQGGTSINSTGITVNTQQISTNRGGQQTTDNQTGDFTGISNLFG</sequence>
<dbReference type="InterPro" id="IPR036236">
    <property type="entry name" value="Znf_C2H2_sf"/>
</dbReference>